<name>A0ABQ3X8H3_9ACTN</name>
<accession>A0ABQ3X8H3</accession>
<evidence type="ECO:0000313" key="2">
    <source>
        <dbReference type="EMBL" id="GID54720.1"/>
    </source>
</evidence>
<evidence type="ECO:0000313" key="3">
    <source>
        <dbReference type="Proteomes" id="UP000612282"/>
    </source>
</evidence>
<feature type="region of interest" description="Disordered" evidence="1">
    <location>
        <begin position="1"/>
        <end position="23"/>
    </location>
</feature>
<dbReference type="EMBL" id="BOMG01000042">
    <property type="protein sequence ID" value="GID54720.1"/>
    <property type="molecule type" value="Genomic_DNA"/>
</dbReference>
<protein>
    <recommendedName>
        <fullName evidence="4">DUF1963 domain-containing protein</fullName>
    </recommendedName>
</protein>
<dbReference type="InterPro" id="IPR035948">
    <property type="entry name" value="YwqG-like_sf"/>
</dbReference>
<dbReference type="Proteomes" id="UP000612282">
    <property type="component" value="Unassembled WGS sequence"/>
</dbReference>
<organism evidence="2 3">
    <name type="scientific">Actinoplanes couchii</name>
    <dbReference type="NCBI Taxonomy" id="403638"/>
    <lineage>
        <taxon>Bacteria</taxon>
        <taxon>Bacillati</taxon>
        <taxon>Actinomycetota</taxon>
        <taxon>Actinomycetes</taxon>
        <taxon>Micromonosporales</taxon>
        <taxon>Micromonosporaceae</taxon>
        <taxon>Actinoplanes</taxon>
    </lineage>
</organism>
<evidence type="ECO:0000256" key="1">
    <source>
        <dbReference type="SAM" id="MobiDB-lite"/>
    </source>
</evidence>
<dbReference type="SUPFAM" id="SSF103032">
    <property type="entry name" value="Hypothetical protein YwqG"/>
    <property type="match status" value="1"/>
</dbReference>
<reference evidence="2 3" key="1">
    <citation type="submission" date="2021-01" db="EMBL/GenBank/DDBJ databases">
        <title>Whole genome shotgun sequence of Actinoplanes couchii NBRC 106145.</title>
        <authorList>
            <person name="Komaki H."/>
            <person name="Tamura T."/>
        </authorList>
    </citation>
    <scope>NUCLEOTIDE SEQUENCE [LARGE SCALE GENOMIC DNA]</scope>
    <source>
        <strain evidence="2 3">NBRC 106145</strain>
    </source>
</reference>
<keyword evidence="3" id="KW-1185">Reference proteome</keyword>
<evidence type="ECO:0008006" key="4">
    <source>
        <dbReference type="Google" id="ProtNLM"/>
    </source>
</evidence>
<proteinExistence type="predicted"/>
<comment type="caution">
    <text evidence="2">The sequence shown here is derived from an EMBL/GenBank/DDBJ whole genome shotgun (WGS) entry which is preliminary data.</text>
</comment>
<gene>
    <name evidence="2" type="ORF">Aco03nite_031240</name>
</gene>
<dbReference type="RefSeq" id="WP_203795806.1">
    <property type="nucleotide sequence ID" value="NZ_BAAAQE010000036.1"/>
</dbReference>
<sequence>MSPARIEITTAPAGPGDRNTVGGTPFRPAGEPWPSCYCGARMVFFFQVDIPDGGHLTVFQCPVHDDAAYGPARLPDRYWDEVTSPFDGVFWQISISGSDAPAAAAEPLLRPLRLELRPETGPADAHGFKLGGTPSWAQEPEPHWCACGTEMTLLCQIPENFGFDMWPMRDDRAEQAQLFLGNEIYLLACPARCHPRALWPVAQN</sequence>
<dbReference type="Gene3D" id="2.30.320.10">
    <property type="entry name" value="YwqG-like"/>
    <property type="match status" value="1"/>
</dbReference>